<evidence type="ECO:0000313" key="2">
    <source>
        <dbReference type="EMBL" id="CEG58751.1"/>
    </source>
</evidence>
<evidence type="ECO:0000259" key="1">
    <source>
        <dbReference type="Pfam" id="PF04784"/>
    </source>
</evidence>
<organism evidence="2 3">
    <name type="scientific">Legionella fallonii LLAP-10</name>
    <dbReference type="NCBI Taxonomy" id="1212491"/>
    <lineage>
        <taxon>Bacteria</taxon>
        <taxon>Pseudomonadati</taxon>
        <taxon>Pseudomonadota</taxon>
        <taxon>Gammaproteobacteria</taxon>
        <taxon>Legionellales</taxon>
        <taxon>Legionellaceae</taxon>
        <taxon>Legionella</taxon>
    </lineage>
</organism>
<evidence type="ECO:0000313" key="3">
    <source>
        <dbReference type="Proteomes" id="UP000032430"/>
    </source>
</evidence>
<dbReference type="AlphaFoldDB" id="A0A098GBA2"/>
<dbReference type="OrthoDB" id="526867at2"/>
<dbReference type="EMBL" id="LN614827">
    <property type="protein sequence ID" value="CEG58751.1"/>
    <property type="molecule type" value="Genomic_DNA"/>
</dbReference>
<name>A0A098GBA2_9GAMM</name>
<dbReference type="HOGENOM" id="CLU_054137_1_1_6"/>
<dbReference type="Pfam" id="PF04784">
    <property type="entry name" value="DUF547"/>
    <property type="match status" value="1"/>
</dbReference>
<protein>
    <recommendedName>
        <fullName evidence="1">DUF547 domain-containing protein</fullName>
    </recommendedName>
</protein>
<proteinExistence type="predicted"/>
<dbReference type="PANTHER" id="PTHR46361:SF3">
    <property type="entry name" value="ELECTRON CARRIER_ PROTEIN DISULFIDE OXIDOREDUCTASE"/>
    <property type="match status" value="1"/>
</dbReference>
<keyword evidence="3" id="KW-1185">Reference proteome</keyword>
<reference evidence="3" key="1">
    <citation type="submission" date="2014-09" db="EMBL/GenBank/DDBJ databases">
        <authorList>
            <person name="Gomez-Valero L."/>
        </authorList>
    </citation>
    <scope>NUCLEOTIDE SEQUENCE [LARGE SCALE GENOMIC DNA]</scope>
    <source>
        <strain evidence="3">ATCC700992</strain>
    </source>
</reference>
<dbReference type="PANTHER" id="PTHR46361">
    <property type="entry name" value="ELECTRON CARRIER/ PROTEIN DISULFIDE OXIDOREDUCTASE"/>
    <property type="match status" value="1"/>
</dbReference>
<accession>A0A098GBA2</accession>
<dbReference type="InterPro" id="IPR006869">
    <property type="entry name" value="DUF547"/>
</dbReference>
<dbReference type="RefSeq" id="WP_045096999.1">
    <property type="nucleotide sequence ID" value="NZ_LN614827.1"/>
</dbReference>
<dbReference type="Proteomes" id="UP000032430">
    <property type="component" value="Chromosome I"/>
</dbReference>
<dbReference type="STRING" id="1212491.LFA_3419"/>
<dbReference type="KEGG" id="lfa:LFA_3419"/>
<sequence>MCRISPRYNYIKLCISLLILFFFTGFAHASFHKSLWPKWEVHNPLSQEVISHKLWQEFLDRCVITNEEKINLVNYTKLTPNDIDLLKEYIQQMSQINIDNYNRHEQLAYWINFHNALTIYTVARYYPVSNIQEINISPGLFSVGPWGANLVTIDNNVLSLDDINNRIIRSIWNDPRTHYALNNGTIGAPNLNKQAYQGLTIEQQLNEAAVTYINSLRGVQVIEGKLIISKLYDWYEEDFGGTKQGVITHLLQFAQEPLLSQLKHTNSIDSYIYNWHLNSPADTIS</sequence>
<gene>
    <name evidence="2" type="ORF">LFA_3419</name>
</gene>
<feature type="domain" description="DUF547" evidence="1">
    <location>
        <begin position="99"/>
        <end position="213"/>
    </location>
</feature>